<organism evidence="1 2">
    <name type="scientific">Coccomyxa viridis</name>
    <dbReference type="NCBI Taxonomy" id="1274662"/>
    <lineage>
        <taxon>Eukaryota</taxon>
        <taxon>Viridiplantae</taxon>
        <taxon>Chlorophyta</taxon>
        <taxon>core chlorophytes</taxon>
        <taxon>Trebouxiophyceae</taxon>
        <taxon>Trebouxiophyceae incertae sedis</taxon>
        <taxon>Coccomyxaceae</taxon>
        <taxon>Coccomyxa</taxon>
    </lineage>
</organism>
<proteinExistence type="predicted"/>
<keyword evidence="2" id="KW-1185">Reference proteome</keyword>
<comment type="caution">
    <text evidence="1">The sequence shown here is derived from an EMBL/GenBank/DDBJ whole genome shotgun (WGS) entry which is preliminary data.</text>
</comment>
<accession>A0ABP1G185</accession>
<dbReference type="Proteomes" id="UP001497392">
    <property type="component" value="Unassembled WGS sequence"/>
</dbReference>
<sequence length="164" mass="18261">MFRSMEDLQDGKASMDVPMTERHVMLRHVANRDIARRMGDGQKEDMNRLYKKADILETENVLLRQELLNAQAVELQLKGQLAQLQEDTAAMAHNHAGMRTTVACLRQPGAPLQPPESSTNSASWLAAGDPFPRDGEWLGCWDTLIEDLSLESVLAASEKGHLLP</sequence>
<name>A0ABP1G185_9CHLO</name>
<reference evidence="1 2" key="1">
    <citation type="submission" date="2024-06" db="EMBL/GenBank/DDBJ databases">
        <authorList>
            <person name="Kraege A."/>
            <person name="Thomma B."/>
        </authorList>
    </citation>
    <scope>NUCLEOTIDE SEQUENCE [LARGE SCALE GENOMIC DNA]</scope>
</reference>
<evidence type="ECO:0000313" key="2">
    <source>
        <dbReference type="Proteomes" id="UP001497392"/>
    </source>
</evidence>
<gene>
    <name evidence="1" type="primary">g8778</name>
    <name evidence="1" type="ORF">VP750_LOCUS7882</name>
</gene>
<evidence type="ECO:0000313" key="1">
    <source>
        <dbReference type="EMBL" id="CAL5225976.1"/>
    </source>
</evidence>
<protein>
    <submittedName>
        <fullName evidence="1">G8778 protein</fullName>
    </submittedName>
</protein>
<dbReference type="EMBL" id="CAXHTA020000015">
    <property type="protein sequence ID" value="CAL5225976.1"/>
    <property type="molecule type" value="Genomic_DNA"/>
</dbReference>